<keyword evidence="1" id="KW-0378">Hydrolase</keyword>
<protein>
    <submittedName>
        <fullName evidence="4">Class C sortase</fullName>
    </submittedName>
</protein>
<dbReference type="Pfam" id="PF04203">
    <property type="entry name" value="Sortase"/>
    <property type="match status" value="1"/>
</dbReference>
<proteinExistence type="predicted"/>
<dbReference type="AlphaFoldDB" id="A0A2M9HL05"/>
<accession>A0A2M9HL05</accession>
<dbReference type="InterPro" id="IPR023365">
    <property type="entry name" value="Sortase_dom-sf"/>
</dbReference>
<dbReference type="NCBIfam" id="TIGR01076">
    <property type="entry name" value="sortase_fam"/>
    <property type="match status" value="1"/>
</dbReference>
<dbReference type="Proteomes" id="UP000229239">
    <property type="component" value="Unassembled WGS sequence"/>
</dbReference>
<feature type="transmembrane region" description="Helical" evidence="3">
    <location>
        <begin position="259"/>
        <end position="281"/>
    </location>
</feature>
<dbReference type="Gene3D" id="2.40.260.10">
    <property type="entry name" value="Sortase"/>
    <property type="match status" value="1"/>
</dbReference>
<keyword evidence="3" id="KW-0472">Membrane</keyword>
<keyword evidence="5" id="KW-1185">Reference proteome</keyword>
<keyword evidence="3" id="KW-1133">Transmembrane helix</keyword>
<dbReference type="SUPFAM" id="SSF63817">
    <property type="entry name" value="Sortase"/>
    <property type="match status" value="1"/>
</dbReference>
<dbReference type="NCBIfam" id="NF033745">
    <property type="entry name" value="class_C_sortase"/>
    <property type="match status" value="1"/>
</dbReference>
<dbReference type="EMBL" id="PEBJ01000002">
    <property type="protein sequence ID" value="PJM77483.1"/>
    <property type="molecule type" value="Genomic_DNA"/>
</dbReference>
<evidence type="ECO:0000256" key="1">
    <source>
        <dbReference type="ARBA" id="ARBA00022801"/>
    </source>
</evidence>
<dbReference type="RefSeq" id="WP_100494237.1">
    <property type="nucleotide sequence ID" value="NZ_PEBJ01000002.1"/>
</dbReference>
<comment type="caution">
    <text evidence="4">The sequence shown here is derived from an EMBL/GenBank/DDBJ whole genome shotgun (WGS) entry which is preliminary data.</text>
</comment>
<keyword evidence="3" id="KW-0812">Transmembrane</keyword>
<feature type="active site" description="Proton donor/acceptor" evidence="2">
    <location>
        <position position="159"/>
    </location>
</feature>
<name>A0A2M9HL05_9BIFI</name>
<sequence>MGAHTRRKSWRDRLTSLLAAILVIAGVSVAAYPSVADWLADGQHATVINSYQGKVNALDQAERDKQMAEARKYNESLAGDPVHDPFIPGSGYALPENYTSVLNPDGDGVMGYLTIKKIDVYLPIYHGTSEDILDKGVGHMRQTALPIGGTDRRPVLTGHRGLPNAELFTRLDELDKGDVFTIDVLGKTLAYKVVEIKTVLPSELEELRAVKGRDLVTLLTCTPYGVNTHRLLVTGERTTLAEANKPQEQTISIVPRGRWLRRAIVAGVVVVAATAVTFVYTKRKPRR</sequence>
<evidence type="ECO:0000313" key="4">
    <source>
        <dbReference type="EMBL" id="PJM77483.1"/>
    </source>
</evidence>
<reference evidence="5" key="1">
    <citation type="submission" date="2017-10" db="EMBL/GenBank/DDBJ databases">
        <title>Draft genome sequences of strains TRE 1, TRE 9, TRE H and TRI 7, isolated from tamarins, belonging to four potential novel Bifidobacterium species.</title>
        <authorList>
            <person name="Mattarelli P."/>
            <person name="Modesto M."/>
            <person name="Puglisi E."/>
            <person name="Morelli L."/>
            <person name="Bonetti A."/>
            <person name="Spezio C."/>
            <person name="Sandri C."/>
        </authorList>
    </citation>
    <scope>NUCLEOTIDE SEQUENCE [LARGE SCALE GENOMIC DNA]</scope>
    <source>
        <strain evidence="5">TREH</strain>
    </source>
</reference>
<dbReference type="GO" id="GO:0016787">
    <property type="term" value="F:hydrolase activity"/>
    <property type="evidence" value="ECO:0007669"/>
    <property type="project" value="UniProtKB-KW"/>
</dbReference>
<dbReference type="OrthoDB" id="5242161at2"/>
<evidence type="ECO:0000313" key="5">
    <source>
        <dbReference type="Proteomes" id="UP000229239"/>
    </source>
</evidence>
<evidence type="ECO:0000256" key="3">
    <source>
        <dbReference type="SAM" id="Phobius"/>
    </source>
</evidence>
<gene>
    <name evidence="4" type="ORF">CSQ86_06345</name>
</gene>
<dbReference type="InterPro" id="IPR042002">
    <property type="entry name" value="Sortase_C"/>
</dbReference>
<evidence type="ECO:0000256" key="2">
    <source>
        <dbReference type="PIRSR" id="PIRSR605754-1"/>
    </source>
</evidence>
<organism evidence="4 5">
    <name type="scientific">Bifidobacterium felsineum</name>
    <dbReference type="NCBI Taxonomy" id="2045440"/>
    <lineage>
        <taxon>Bacteria</taxon>
        <taxon>Bacillati</taxon>
        <taxon>Actinomycetota</taxon>
        <taxon>Actinomycetes</taxon>
        <taxon>Bifidobacteriales</taxon>
        <taxon>Bifidobacteriaceae</taxon>
        <taxon>Bifidobacterium</taxon>
    </lineage>
</organism>
<feature type="active site" description="Acyl-thioester intermediate" evidence="2">
    <location>
        <position position="221"/>
    </location>
</feature>
<dbReference type="CDD" id="cd05827">
    <property type="entry name" value="Sortase_C"/>
    <property type="match status" value="1"/>
</dbReference>
<dbReference type="InterPro" id="IPR005754">
    <property type="entry name" value="Sortase"/>
</dbReference>